<accession>A0A9P6KKI6</accession>
<feature type="compositionally biased region" description="Low complexity" evidence="1">
    <location>
        <begin position="92"/>
        <end position="112"/>
    </location>
</feature>
<feature type="compositionally biased region" description="Basic and acidic residues" evidence="1">
    <location>
        <begin position="8"/>
        <end position="19"/>
    </location>
</feature>
<evidence type="ECO:0000313" key="3">
    <source>
        <dbReference type="Proteomes" id="UP000756921"/>
    </source>
</evidence>
<gene>
    <name evidence="2" type="ORF">PMIN01_12520</name>
</gene>
<sequence>MFTSRWAPKPEDKAEEKPAEPAPPAQQTEAKVVDPPPPAETYAPPPPAAMPDDYDYADSAIDPFAQTAGTDDLFFDDDFTPVAEPVVEETPVEVAPTEPVDTAVPATAVPATGMGQSQYAPRGPANGDRGGRGRGRGGRGRGRGRGGNQTQEAREPKEKPAQEETNNGEAAAESAPATIEASSTPAPSTPAVPKEPKSVRGDRTLTGGTPRARLTEAEINAKLAAMKAKNEALVTAHARSEADAANFEAREAIAAQKNAERKKLLIERQKIDRQNRQQMMGERERNRQMKLKAVGGREWDLEKEGGFEGTGDERRRGAARGAHGGVAGVTRTVGDEYALQQEEGNTSTTRGRGRGRGGRGGRGGRVDHQDTAKNQEAQHPPSASDFPELPSASTGAAAKEAEAPKKLDFPIRTKTEDAKATEPERPGIKKQESFGLPSPMAGKSWADDD</sequence>
<feature type="compositionally biased region" description="Basic and acidic residues" evidence="1">
    <location>
        <begin position="295"/>
        <end position="316"/>
    </location>
</feature>
<dbReference type="Proteomes" id="UP000756921">
    <property type="component" value="Unassembled WGS sequence"/>
</dbReference>
<feature type="compositionally biased region" description="Basic and acidic residues" evidence="1">
    <location>
        <begin position="399"/>
        <end position="432"/>
    </location>
</feature>
<evidence type="ECO:0000256" key="1">
    <source>
        <dbReference type="SAM" id="MobiDB-lite"/>
    </source>
</evidence>
<feature type="region of interest" description="Disordered" evidence="1">
    <location>
        <begin position="270"/>
        <end position="449"/>
    </location>
</feature>
<feature type="compositionally biased region" description="Basic and acidic residues" evidence="1">
    <location>
        <begin position="194"/>
        <end position="203"/>
    </location>
</feature>
<name>A0A9P6KKI6_9PLEO</name>
<feature type="compositionally biased region" description="Basic residues" evidence="1">
    <location>
        <begin position="132"/>
        <end position="144"/>
    </location>
</feature>
<proteinExistence type="predicted"/>
<comment type="caution">
    <text evidence="2">The sequence shown here is derived from an EMBL/GenBank/DDBJ whole genome shotgun (WGS) entry which is preliminary data.</text>
</comment>
<feature type="compositionally biased region" description="Basic and acidic residues" evidence="1">
    <location>
        <begin position="364"/>
        <end position="373"/>
    </location>
</feature>
<feature type="region of interest" description="Disordered" evidence="1">
    <location>
        <begin position="1"/>
        <end position="214"/>
    </location>
</feature>
<organism evidence="2 3">
    <name type="scientific">Paraphaeosphaeria minitans</name>
    <dbReference type="NCBI Taxonomy" id="565426"/>
    <lineage>
        <taxon>Eukaryota</taxon>
        <taxon>Fungi</taxon>
        <taxon>Dikarya</taxon>
        <taxon>Ascomycota</taxon>
        <taxon>Pezizomycotina</taxon>
        <taxon>Dothideomycetes</taxon>
        <taxon>Pleosporomycetidae</taxon>
        <taxon>Pleosporales</taxon>
        <taxon>Massarineae</taxon>
        <taxon>Didymosphaeriaceae</taxon>
        <taxon>Paraphaeosphaeria</taxon>
    </lineage>
</organism>
<evidence type="ECO:0000313" key="2">
    <source>
        <dbReference type="EMBL" id="KAF9729656.1"/>
    </source>
</evidence>
<feature type="compositionally biased region" description="Low complexity" evidence="1">
    <location>
        <begin position="169"/>
        <end position="191"/>
    </location>
</feature>
<keyword evidence="3" id="KW-1185">Reference proteome</keyword>
<dbReference type="AlphaFoldDB" id="A0A9P6KKI6"/>
<feature type="compositionally biased region" description="Basic and acidic residues" evidence="1">
    <location>
        <begin position="270"/>
        <end position="287"/>
    </location>
</feature>
<protein>
    <submittedName>
        <fullName evidence="2">Uncharacterized protein</fullName>
    </submittedName>
</protein>
<feature type="compositionally biased region" description="Pro residues" evidence="1">
    <location>
        <begin position="34"/>
        <end position="49"/>
    </location>
</feature>
<feature type="compositionally biased region" description="Basic and acidic residues" evidence="1">
    <location>
        <begin position="152"/>
        <end position="162"/>
    </location>
</feature>
<dbReference type="EMBL" id="WJXW01000016">
    <property type="protein sequence ID" value="KAF9729656.1"/>
    <property type="molecule type" value="Genomic_DNA"/>
</dbReference>
<dbReference type="OrthoDB" id="2402960at2759"/>
<reference evidence="2" key="1">
    <citation type="journal article" date="2020" name="Mol. Plant Microbe Interact.">
        <title>Genome Sequence of the Biocontrol Agent Coniothyrium minitans strain Conio (IMI 134523).</title>
        <authorList>
            <person name="Patel D."/>
            <person name="Shittu T.A."/>
            <person name="Baroncelli R."/>
            <person name="Muthumeenakshi S."/>
            <person name="Osborne T.H."/>
            <person name="Janganan T.K."/>
            <person name="Sreenivasaprasad S."/>
        </authorList>
    </citation>
    <scope>NUCLEOTIDE SEQUENCE</scope>
    <source>
        <strain evidence="2">Conio</strain>
    </source>
</reference>